<reference evidence="1 2" key="1">
    <citation type="journal article" date="2016" name="Genome Announc.">
        <title>Draft Genome Sequence of the Anaerobic Ammonium-Oxidizing Bacterium 'Candidatus Brocadia sp. 40'.</title>
        <authorList>
            <person name="Ali M."/>
            <person name="Haroon M.F."/>
            <person name="Narita Y."/>
            <person name="Zhang L."/>
            <person name="Rangel Shaw D."/>
            <person name="Okabe S."/>
            <person name="Saikaly P.E."/>
        </authorList>
    </citation>
    <scope>NUCLEOTIDE SEQUENCE [LARGE SCALE GENOMIC DNA]</scope>
    <source>
        <strain evidence="1 2">40</strain>
    </source>
</reference>
<evidence type="ECO:0000313" key="1">
    <source>
        <dbReference type="EMBL" id="OQD44624.1"/>
    </source>
</evidence>
<dbReference type="Proteomes" id="UP000242219">
    <property type="component" value="Unassembled WGS sequence"/>
</dbReference>
<comment type="caution">
    <text evidence="1">The sequence shown here is derived from an EMBL/GenBank/DDBJ whole genome shotgun (WGS) entry which is preliminary data.</text>
</comment>
<name>A0A1V6LWW2_9BACT</name>
<organism evidence="1 2">
    <name type="scientific">Candidatus Brocadia sapporoensis</name>
    <dbReference type="NCBI Taxonomy" id="392547"/>
    <lineage>
        <taxon>Bacteria</taxon>
        <taxon>Pseudomonadati</taxon>
        <taxon>Planctomycetota</taxon>
        <taxon>Candidatus Brocadiia</taxon>
        <taxon>Candidatus Brocadiales</taxon>
        <taxon>Candidatus Brocadiaceae</taxon>
        <taxon>Candidatus Brocadia</taxon>
    </lineage>
</organism>
<evidence type="ECO:0000313" key="2">
    <source>
        <dbReference type="Proteomes" id="UP000242219"/>
    </source>
</evidence>
<proteinExistence type="predicted"/>
<protein>
    <submittedName>
        <fullName evidence="1">Uncharacterized protein</fullName>
    </submittedName>
</protein>
<dbReference type="EMBL" id="MJUW02000122">
    <property type="protein sequence ID" value="OQD44624.1"/>
    <property type="molecule type" value="Genomic_DNA"/>
</dbReference>
<keyword evidence="2" id="KW-1185">Reference proteome</keyword>
<accession>A0A1V6LWW2</accession>
<gene>
    <name evidence="1" type="ORF">BIY37_13020</name>
</gene>
<dbReference type="AlphaFoldDB" id="A0A1V6LWW2"/>
<sequence>MLGAFFQTPGTAICTMRPSLRSTAKKSISFQPTINSIDIIYRFKQVRPGISSIQLIIATVANSYAQTIAYRCSFLSLAILVLDDGGTTIA</sequence>